<keyword evidence="3" id="KW-1185">Reference proteome</keyword>
<feature type="transmembrane region" description="Helical" evidence="1">
    <location>
        <begin position="86"/>
        <end position="107"/>
    </location>
</feature>
<dbReference type="AlphaFoldDB" id="A0A5C6S6L0"/>
<feature type="transmembrane region" description="Helical" evidence="1">
    <location>
        <begin position="248"/>
        <end position="268"/>
    </location>
</feature>
<accession>A0A5C6S6L0</accession>
<organism evidence="2 3">
    <name type="scientific">Phaeodactylibacter luteus</name>
    <dbReference type="NCBI Taxonomy" id="1564516"/>
    <lineage>
        <taxon>Bacteria</taxon>
        <taxon>Pseudomonadati</taxon>
        <taxon>Bacteroidota</taxon>
        <taxon>Saprospiria</taxon>
        <taxon>Saprospirales</taxon>
        <taxon>Haliscomenobacteraceae</taxon>
        <taxon>Phaeodactylibacter</taxon>
    </lineage>
</organism>
<keyword evidence="1" id="KW-1133">Transmembrane helix</keyword>
<reference evidence="2 3" key="1">
    <citation type="submission" date="2019-08" db="EMBL/GenBank/DDBJ databases">
        <title>Genome of Phaeodactylibacter luteus.</title>
        <authorList>
            <person name="Bowman J.P."/>
        </authorList>
    </citation>
    <scope>NUCLEOTIDE SEQUENCE [LARGE SCALE GENOMIC DNA]</scope>
    <source>
        <strain evidence="2 3">KCTC 42180</strain>
    </source>
</reference>
<dbReference type="EMBL" id="VOOR01000001">
    <property type="protein sequence ID" value="TXB70136.1"/>
    <property type="molecule type" value="Genomic_DNA"/>
</dbReference>
<sequence length="466" mass="51744">MQHFSARISLGGAALVAVVATWLASSHPFFWDTVQLGAKHADFFYRTGFATWLLPDEMDSGHPPGFGLYLAACWAFFGQSLAVSHWAMLPFVLGILWLGYAIGRYIAPGWAWLFPWALAANPVLASQMLLISPDTVLTAGFLLAAYGLFSRNNWAQMMGALILASISTRGMMAVAALYLAGALSWPLPPIRIFARKALPYVPAGLLALVFLVSHYLAKGWIGYHSSSPWAPSFEGARGWDWLKHAFILGWRLSDFGLVFAWLAGIAAFAKCRRCIRQGPIALTARITLFALALFAPAFLLYQGLHQHRYLLPVMVGAQFLMLGLLYHSKWTAAWRYLLAGLSLIGPAAGHFWVYPERIAQGWDSSLAHWPHYQLRKDVIAFIEQQGIAPEDVGTAFPEIGPFHYRSLNGEKQGFAAKNLAVQSYIYYSNIMNDFSGQERAVLAKGWEVIFEAHRGGVSARLYRAKR</sequence>
<evidence type="ECO:0000313" key="2">
    <source>
        <dbReference type="EMBL" id="TXB70136.1"/>
    </source>
</evidence>
<dbReference type="OrthoDB" id="866311at2"/>
<feature type="transmembrane region" description="Helical" evidence="1">
    <location>
        <begin position="333"/>
        <end position="354"/>
    </location>
</feature>
<keyword evidence="1" id="KW-0812">Transmembrane</keyword>
<feature type="transmembrane region" description="Helical" evidence="1">
    <location>
        <begin position="280"/>
        <end position="303"/>
    </location>
</feature>
<gene>
    <name evidence="2" type="ORF">FRY97_00080</name>
</gene>
<dbReference type="Proteomes" id="UP000321580">
    <property type="component" value="Unassembled WGS sequence"/>
</dbReference>
<keyword evidence="1" id="KW-0472">Membrane</keyword>
<proteinExistence type="predicted"/>
<dbReference type="RefSeq" id="WP_147165355.1">
    <property type="nucleotide sequence ID" value="NZ_VOOR01000001.1"/>
</dbReference>
<protein>
    <recommendedName>
        <fullName evidence="4">Glycosyltransferase RgtA/B/C/D-like domain-containing protein</fullName>
    </recommendedName>
</protein>
<comment type="caution">
    <text evidence="2">The sequence shown here is derived from an EMBL/GenBank/DDBJ whole genome shotgun (WGS) entry which is preliminary data.</text>
</comment>
<evidence type="ECO:0000313" key="3">
    <source>
        <dbReference type="Proteomes" id="UP000321580"/>
    </source>
</evidence>
<feature type="transmembrane region" description="Helical" evidence="1">
    <location>
        <begin position="197"/>
        <end position="217"/>
    </location>
</feature>
<feature type="transmembrane region" description="Helical" evidence="1">
    <location>
        <begin position="128"/>
        <end position="149"/>
    </location>
</feature>
<name>A0A5C6S6L0_9BACT</name>
<evidence type="ECO:0000256" key="1">
    <source>
        <dbReference type="SAM" id="Phobius"/>
    </source>
</evidence>
<evidence type="ECO:0008006" key="4">
    <source>
        <dbReference type="Google" id="ProtNLM"/>
    </source>
</evidence>